<reference evidence="9" key="1">
    <citation type="submission" date="2019-10" db="EMBL/GenBank/DDBJ databases">
        <authorList>
            <consortium name="DOE Joint Genome Institute"/>
            <person name="Kuo A."/>
            <person name="Miyauchi S."/>
            <person name="Kiss E."/>
            <person name="Drula E."/>
            <person name="Kohler A."/>
            <person name="Sanchez-Garcia M."/>
            <person name="Andreopoulos B."/>
            <person name="Barry K.W."/>
            <person name="Bonito G."/>
            <person name="Buee M."/>
            <person name="Carver A."/>
            <person name="Chen C."/>
            <person name="Cichocki N."/>
            <person name="Clum A."/>
            <person name="Culley D."/>
            <person name="Crous P.W."/>
            <person name="Fauchery L."/>
            <person name="Girlanda M."/>
            <person name="Hayes R."/>
            <person name="Keri Z."/>
            <person name="LaButti K."/>
            <person name="Lipzen A."/>
            <person name="Lombard V."/>
            <person name="Magnuson J."/>
            <person name="Maillard F."/>
            <person name="Morin E."/>
            <person name="Murat C."/>
            <person name="Nolan M."/>
            <person name="Ohm R."/>
            <person name="Pangilinan J."/>
            <person name="Pereira M."/>
            <person name="Perotto S."/>
            <person name="Peter M."/>
            <person name="Riley R."/>
            <person name="Sitrit Y."/>
            <person name="Stielow B."/>
            <person name="Szollosi G."/>
            <person name="Zifcakova L."/>
            <person name="Stursova M."/>
            <person name="Spatafora J.W."/>
            <person name="Tedersoo L."/>
            <person name="Vaario L.-M."/>
            <person name="Yamada A."/>
            <person name="Yan M."/>
            <person name="Wang P."/>
            <person name="Xu J."/>
            <person name="Bruns T."/>
            <person name="Baldrian P."/>
            <person name="Vilgalys R."/>
            <person name="Henrissat B."/>
            <person name="Grigoriev I.V."/>
            <person name="Hibbett D."/>
            <person name="Nagy L.G."/>
            <person name="Martin F.M."/>
        </authorList>
    </citation>
    <scope>NUCLEOTIDE SEQUENCE</scope>
    <source>
        <strain evidence="9">BED1</strain>
    </source>
</reference>
<comment type="subunit">
    <text evidence="4 7">Homotetramer.</text>
</comment>
<dbReference type="InterPro" id="IPR023416">
    <property type="entry name" value="Transthyretin/HIU_hydrolase_d"/>
</dbReference>
<dbReference type="SUPFAM" id="SSF49472">
    <property type="entry name" value="Transthyretin (synonym: prealbumin)"/>
    <property type="match status" value="1"/>
</dbReference>
<keyword evidence="5 7" id="KW-0659">Purine metabolism</keyword>
<dbReference type="NCBIfam" id="TIGR02962">
    <property type="entry name" value="hdxy_isourate"/>
    <property type="match status" value="1"/>
</dbReference>
<accession>A0AAD4GHK1</accession>
<dbReference type="Proteomes" id="UP001194468">
    <property type="component" value="Unassembled WGS sequence"/>
</dbReference>
<dbReference type="EMBL" id="WHUW01000005">
    <property type="protein sequence ID" value="KAF8445621.1"/>
    <property type="molecule type" value="Genomic_DNA"/>
</dbReference>
<dbReference type="PANTHER" id="PTHR10395:SF7">
    <property type="entry name" value="5-HYDROXYISOURATE HYDROLASE"/>
    <property type="match status" value="1"/>
</dbReference>
<name>A0AAD4GHK1_BOLED</name>
<dbReference type="EC" id="3.5.2.17" evidence="7"/>
<dbReference type="GO" id="GO:0033971">
    <property type="term" value="F:hydroxyisourate hydrolase activity"/>
    <property type="evidence" value="ECO:0007669"/>
    <property type="project" value="UniProtKB-EC"/>
</dbReference>
<evidence type="ECO:0000313" key="9">
    <source>
        <dbReference type="EMBL" id="KAF8445621.1"/>
    </source>
</evidence>
<sequence length="113" mass="12785">MTVLDVSLGKPAEGVHVNLQVYRDRGNISLFDPVSQQLSPSSVSRVTDADAPEFQIAAGIYKVVFKPQEYFAKTGRKCFYPWIEIPFQVENPDEHYHIPLLISPHSFTTYRGS</sequence>
<evidence type="ECO:0000256" key="3">
    <source>
        <dbReference type="ARBA" id="ARBA00009850"/>
    </source>
</evidence>
<dbReference type="InterPro" id="IPR036817">
    <property type="entry name" value="Transthyretin/HIU_hydrolase_sf"/>
</dbReference>
<dbReference type="Pfam" id="PF00576">
    <property type="entry name" value="Transthyretin"/>
    <property type="match status" value="1"/>
</dbReference>
<evidence type="ECO:0000256" key="4">
    <source>
        <dbReference type="ARBA" id="ARBA00011881"/>
    </source>
</evidence>
<dbReference type="InterPro" id="IPR014306">
    <property type="entry name" value="Hydroxyisourate_hydrolase"/>
</dbReference>
<comment type="function">
    <text evidence="2">Catalyzes the hydrolysis of 5-hydroxyisourate (HIU) to 2-oxo-4-hydroxy-4-carboxy-5-ureidoimidazoline (OHCU).</text>
</comment>
<evidence type="ECO:0000256" key="6">
    <source>
        <dbReference type="ARBA" id="ARBA00022801"/>
    </source>
</evidence>
<evidence type="ECO:0000259" key="8">
    <source>
        <dbReference type="Pfam" id="PF00576"/>
    </source>
</evidence>
<comment type="similarity">
    <text evidence="3 7">Belongs to the transthyretin family. 5-hydroxyisourate hydrolase subfamily.</text>
</comment>
<dbReference type="GO" id="GO:0006144">
    <property type="term" value="P:purine nucleobase metabolic process"/>
    <property type="evidence" value="ECO:0007669"/>
    <property type="project" value="UniProtKB-KW"/>
</dbReference>
<evidence type="ECO:0000256" key="2">
    <source>
        <dbReference type="ARBA" id="ARBA00002704"/>
    </source>
</evidence>
<comment type="caution">
    <text evidence="9">The sequence shown here is derived from an EMBL/GenBank/DDBJ whole genome shotgun (WGS) entry which is preliminary data.</text>
</comment>
<evidence type="ECO:0000256" key="1">
    <source>
        <dbReference type="ARBA" id="ARBA00001043"/>
    </source>
</evidence>
<evidence type="ECO:0000256" key="5">
    <source>
        <dbReference type="ARBA" id="ARBA00022631"/>
    </source>
</evidence>
<evidence type="ECO:0000256" key="7">
    <source>
        <dbReference type="RuleBase" id="RU361270"/>
    </source>
</evidence>
<reference evidence="9" key="2">
    <citation type="journal article" date="2020" name="Nat. Commun.">
        <title>Large-scale genome sequencing of mycorrhizal fungi provides insights into the early evolution of symbiotic traits.</title>
        <authorList>
            <person name="Miyauchi S."/>
            <person name="Kiss E."/>
            <person name="Kuo A."/>
            <person name="Drula E."/>
            <person name="Kohler A."/>
            <person name="Sanchez-Garcia M."/>
            <person name="Morin E."/>
            <person name="Andreopoulos B."/>
            <person name="Barry K.W."/>
            <person name="Bonito G."/>
            <person name="Buee M."/>
            <person name="Carver A."/>
            <person name="Chen C."/>
            <person name="Cichocki N."/>
            <person name="Clum A."/>
            <person name="Culley D."/>
            <person name="Crous P.W."/>
            <person name="Fauchery L."/>
            <person name="Girlanda M."/>
            <person name="Hayes R.D."/>
            <person name="Keri Z."/>
            <person name="LaButti K."/>
            <person name="Lipzen A."/>
            <person name="Lombard V."/>
            <person name="Magnuson J."/>
            <person name="Maillard F."/>
            <person name="Murat C."/>
            <person name="Nolan M."/>
            <person name="Ohm R.A."/>
            <person name="Pangilinan J."/>
            <person name="Pereira M.F."/>
            <person name="Perotto S."/>
            <person name="Peter M."/>
            <person name="Pfister S."/>
            <person name="Riley R."/>
            <person name="Sitrit Y."/>
            <person name="Stielow J.B."/>
            <person name="Szollosi G."/>
            <person name="Zifcakova L."/>
            <person name="Stursova M."/>
            <person name="Spatafora J.W."/>
            <person name="Tedersoo L."/>
            <person name="Vaario L.M."/>
            <person name="Yamada A."/>
            <person name="Yan M."/>
            <person name="Wang P."/>
            <person name="Xu J."/>
            <person name="Bruns T."/>
            <person name="Baldrian P."/>
            <person name="Vilgalys R."/>
            <person name="Dunand C."/>
            <person name="Henrissat B."/>
            <person name="Grigoriev I.V."/>
            <person name="Hibbett D."/>
            <person name="Nagy L.G."/>
            <person name="Martin F.M."/>
        </authorList>
    </citation>
    <scope>NUCLEOTIDE SEQUENCE</scope>
    <source>
        <strain evidence="9">BED1</strain>
    </source>
</reference>
<proteinExistence type="inferred from homology"/>
<dbReference type="Gene3D" id="2.60.40.180">
    <property type="entry name" value="Transthyretin/hydroxyisourate hydrolase domain"/>
    <property type="match status" value="1"/>
</dbReference>
<evidence type="ECO:0000313" key="10">
    <source>
        <dbReference type="Proteomes" id="UP001194468"/>
    </source>
</evidence>
<dbReference type="PANTHER" id="PTHR10395">
    <property type="entry name" value="URICASE AND TRANSTHYRETIN-RELATED"/>
    <property type="match status" value="1"/>
</dbReference>
<dbReference type="AlphaFoldDB" id="A0AAD4GHK1"/>
<comment type="catalytic activity">
    <reaction evidence="1 7">
        <text>5-hydroxyisourate + H2O = 5-hydroxy-2-oxo-4-ureido-2,5-dihydro-1H-imidazole-5-carboxylate + H(+)</text>
        <dbReference type="Rhea" id="RHEA:23736"/>
        <dbReference type="ChEBI" id="CHEBI:15377"/>
        <dbReference type="ChEBI" id="CHEBI:15378"/>
        <dbReference type="ChEBI" id="CHEBI:18072"/>
        <dbReference type="ChEBI" id="CHEBI:58639"/>
        <dbReference type="EC" id="3.5.2.17"/>
    </reaction>
</comment>
<protein>
    <recommendedName>
        <fullName evidence="7">5-hydroxyisourate hydrolase</fullName>
        <shortName evidence="7">HIU hydrolase</shortName>
        <shortName evidence="7">HIUHase</shortName>
        <ecNumber evidence="7">3.5.2.17</ecNumber>
    </recommendedName>
</protein>
<keyword evidence="10" id="KW-1185">Reference proteome</keyword>
<gene>
    <name evidence="9" type="ORF">L210DRAFT_3610268</name>
</gene>
<feature type="domain" description="Transthyretin/hydroxyisourate hydrolase" evidence="8">
    <location>
        <begin position="2"/>
        <end position="112"/>
    </location>
</feature>
<organism evidence="9 10">
    <name type="scientific">Boletus edulis BED1</name>
    <dbReference type="NCBI Taxonomy" id="1328754"/>
    <lineage>
        <taxon>Eukaryota</taxon>
        <taxon>Fungi</taxon>
        <taxon>Dikarya</taxon>
        <taxon>Basidiomycota</taxon>
        <taxon>Agaricomycotina</taxon>
        <taxon>Agaricomycetes</taxon>
        <taxon>Agaricomycetidae</taxon>
        <taxon>Boletales</taxon>
        <taxon>Boletineae</taxon>
        <taxon>Boletaceae</taxon>
        <taxon>Boletoideae</taxon>
        <taxon>Boletus</taxon>
    </lineage>
</organism>
<keyword evidence="6 7" id="KW-0378">Hydrolase</keyword>